<sequence>MDLVLKSGTSIASSLAKSFATNVIERWTKRRAEKFFEEFQAKIVESRLLGDNQIEIAKEIDAIISTEIGSEVVFDAYRSVSLAKSKVIGPRIIGALTAEICLENRFSDEFDELFFSVAESLSDFEIINVSSVIESWFELSRSDKKKHYLTGTAYIERNELIYILEHQESNAAFGSSNEIDLNIGNLDFEFCSGLEKFKSLGLLIPRVIQSSYNIEYDGTIQVTKKALVFPLIYRRIISLISEMSDGVEF</sequence>
<protein>
    <recommendedName>
        <fullName evidence="2">DUF4393 domain-containing protein</fullName>
    </recommendedName>
</protein>
<evidence type="ECO:0000313" key="1">
    <source>
        <dbReference type="EMBL" id="XAG22083.1"/>
    </source>
</evidence>
<organism evidence="1">
    <name type="scientific">bacterium 19PA01SH03</name>
    <dbReference type="NCBI Taxonomy" id="2920705"/>
    <lineage>
        <taxon>Bacteria</taxon>
    </lineage>
</organism>
<dbReference type="AlphaFoldDB" id="A0AAU6SQ36"/>
<accession>A0AAU6SQ36</accession>
<reference evidence="1" key="1">
    <citation type="submission" date="2022-03" db="EMBL/GenBank/DDBJ databases">
        <title>Sea Food Isolates.</title>
        <authorList>
            <person name="Li c."/>
        </authorList>
    </citation>
    <scope>NUCLEOTIDE SEQUENCE</scope>
    <source>
        <strain evidence="1">19PA01SH03</strain>
    </source>
</reference>
<name>A0AAU6SQ36_UNCXX</name>
<evidence type="ECO:0008006" key="2">
    <source>
        <dbReference type="Google" id="ProtNLM"/>
    </source>
</evidence>
<gene>
    <name evidence="1" type="ORF">MRN70_04540</name>
</gene>
<dbReference type="EMBL" id="CP095338">
    <property type="protein sequence ID" value="XAG22083.1"/>
    <property type="molecule type" value="Genomic_DNA"/>
</dbReference>
<proteinExistence type="predicted"/>